<evidence type="ECO:0000313" key="3">
    <source>
        <dbReference type="EMBL" id="KAK5108417.1"/>
    </source>
</evidence>
<accession>A0AAN7YH79</accession>
<dbReference type="PANTHER" id="PTHR43102">
    <property type="entry name" value="SLR1143 PROTEIN"/>
    <property type="match status" value="1"/>
</dbReference>
<proteinExistence type="predicted"/>
<evidence type="ECO:0000259" key="2">
    <source>
        <dbReference type="Pfam" id="PF01590"/>
    </source>
</evidence>
<name>A0AAN7YH79_9PEZI</name>
<evidence type="ECO:0000313" key="4">
    <source>
        <dbReference type="Proteomes" id="UP001310890"/>
    </source>
</evidence>
<dbReference type="Gene3D" id="3.30.450.40">
    <property type="match status" value="1"/>
</dbReference>
<dbReference type="SUPFAM" id="SSF55781">
    <property type="entry name" value="GAF domain-like"/>
    <property type="match status" value="1"/>
</dbReference>
<dbReference type="FunFam" id="3.30.450.40:FF:000083">
    <property type="entry name" value="Sensor histidine kinase/response regulator, putative (AFU_orthologue AFUA_4G00660)"/>
    <property type="match status" value="1"/>
</dbReference>
<gene>
    <name evidence="3" type="ORF">LTR62_008304</name>
</gene>
<dbReference type="Pfam" id="PF01590">
    <property type="entry name" value="GAF"/>
    <property type="match status" value="1"/>
</dbReference>
<protein>
    <recommendedName>
        <fullName evidence="2">GAF domain-containing protein</fullName>
    </recommendedName>
</protein>
<feature type="domain" description="GAF" evidence="2">
    <location>
        <begin position="65"/>
        <end position="225"/>
    </location>
</feature>
<feature type="region of interest" description="Disordered" evidence="1">
    <location>
        <begin position="354"/>
        <end position="377"/>
    </location>
</feature>
<organism evidence="3 4">
    <name type="scientific">Meristemomyces frigidus</name>
    <dbReference type="NCBI Taxonomy" id="1508187"/>
    <lineage>
        <taxon>Eukaryota</taxon>
        <taxon>Fungi</taxon>
        <taxon>Dikarya</taxon>
        <taxon>Ascomycota</taxon>
        <taxon>Pezizomycotina</taxon>
        <taxon>Dothideomycetes</taxon>
        <taxon>Dothideomycetidae</taxon>
        <taxon>Mycosphaerellales</taxon>
        <taxon>Teratosphaeriaceae</taxon>
        <taxon>Meristemomyces</taxon>
    </lineage>
</organism>
<dbReference type="EMBL" id="JAVRRL010000086">
    <property type="protein sequence ID" value="KAK5108417.1"/>
    <property type="molecule type" value="Genomic_DNA"/>
</dbReference>
<dbReference type="PANTHER" id="PTHR43102:SF2">
    <property type="entry name" value="GAF DOMAIN-CONTAINING PROTEIN"/>
    <property type="match status" value="1"/>
</dbReference>
<comment type="caution">
    <text evidence="3">The sequence shown here is derived from an EMBL/GenBank/DDBJ whole genome shotgun (WGS) entry which is preliminary data.</text>
</comment>
<dbReference type="Proteomes" id="UP001310890">
    <property type="component" value="Unassembled WGS sequence"/>
</dbReference>
<dbReference type="InterPro" id="IPR003018">
    <property type="entry name" value="GAF"/>
</dbReference>
<reference evidence="3" key="1">
    <citation type="submission" date="2023-08" db="EMBL/GenBank/DDBJ databases">
        <title>Black Yeasts Isolated from many extreme environments.</title>
        <authorList>
            <person name="Coleine C."/>
            <person name="Stajich J.E."/>
            <person name="Selbmann L."/>
        </authorList>
    </citation>
    <scope>NUCLEOTIDE SEQUENCE</scope>
    <source>
        <strain evidence="3">CCFEE 5401</strain>
    </source>
</reference>
<dbReference type="AlphaFoldDB" id="A0AAN7YH79"/>
<evidence type="ECO:0000256" key="1">
    <source>
        <dbReference type="SAM" id="MobiDB-lite"/>
    </source>
</evidence>
<dbReference type="InterPro" id="IPR029016">
    <property type="entry name" value="GAF-like_dom_sf"/>
</dbReference>
<feature type="region of interest" description="Disordered" evidence="1">
    <location>
        <begin position="267"/>
        <end position="301"/>
    </location>
</feature>
<sequence>MSPTTNSKTRHVVYTKERKSYENRRAREFYSYYHSVLSHCETEPKLCDLHDAESAATHQAIPSADKTLTAFLQLAAIRLETRRAMLFFFDSDHAYVIAEATRSISLHDSSKDENDDSLWLGFAKIPRGFSVCEVTADLPANEGSNAQDPETKAIVHVVNNLTEDTRFCGLPYVLNGPRARFYAGVPITTPNGINIGALCVLDDKPRDGLESSHVAFLRELAGTVMEHLHMVRVMTDYRRNHDMATALGTFVNGQLSAKDRELQHELAPQNGLPRQEPITPPTSDLGSEAEDQASESSSIHRLNGSGVYDVAKYPKPEDDLASQVRNLASKAANLVKGALSVDGVVFLDANDSTMTSNHHERTRSAPKPGETDTASRPTVVKDIQLETRYAELLGSACTNDTTLDHVSRTAILHPRVPFYMLSDLLRQYPKGHIWHFEAQGDDTTGPGDSIKDLEIKPQPAPQVTDSQNIAHCFPGVRSMIFLPIWNPSHDRWFGAAFLLSWSPLRVFSARSELSYLSAFCDVLLAEVARVEAQLADRSKHDFMRRCTTYLATRGPMGYRGSGR</sequence>